<dbReference type="InterPro" id="IPR036116">
    <property type="entry name" value="FN3_sf"/>
</dbReference>
<evidence type="ECO:0000256" key="1">
    <source>
        <dbReference type="ARBA" id="ARBA00004657"/>
    </source>
</evidence>
<gene>
    <name evidence="6" type="ORF">TCMB3V08_LOCUS5017</name>
</gene>
<dbReference type="SUPFAM" id="SSF48726">
    <property type="entry name" value="Immunoglobulin"/>
    <property type="match status" value="4"/>
</dbReference>
<dbReference type="InterPro" id="IPR013098">
    <property type="entry name" value="Ig_I-set"/>
</dbReference>
<dbReference type="InterPro" id="IPR007110">
    <property type="entry name" value="Ig-like_dom"/>
</dbReference>
<dbReference type="GO" id="GO:0060298">
    <property type="term" value="P:positive regulation of sarcomere organization"/>
    <property type="evidence" value="ECO:0007669"/>
    <property type="project" value="UniProtKB-ARBA"/>
</dbReference>
<proteinExistence type="predicted"/>
<dbReference type="GO" id="GO:0040017">
    <property type="term" value="P:positive regulation of locomotion"/>
    <property type="evidence" value="ECO:0007669"/>
    <property type="project" value="UniProtKB-ARBA"/>
</dbReference>
<dbReference type="FunFam" id="2.60.40.10:FF:000519">
    <property type="entry name" value="Muscle M-line assembly protein unc-89"/>
    <property type="match status" value="1"/>
</dbReference>
<dbReference type="AlphaFoldDB" id="A0A7R9J4B2"/>
<keyword evidence="3" id="KW-0677">Repeat</keyword>
<feature type="domain" description="Ig-like" evidence="5">
    <location>
        <begin position="270"/>
        <end position="359"/>
    </location>
</feature>
<dbReference type="SMART" id="SM00409">
    <property type="entry name" value="IG"/>
    <property type="match status" value="4"/>
</dbReference>
<organism evidence="6">
    <name type="scientific">Timema californicum</name>
    <name type="common">California timema</name>
    <name type="synonym">Walking stick</name>
    <dbReference type="NCBI Taxonomy" id="61474"/>
    <lineage>
        <taxon>Eukaryota</taxon>
        <taxon>Metazoa</taxon>
        <taxon>Ecdysozoa</taxon>
        <taxon>Arthropoda</taxon>
        <taxon>Hexapoda</taxon>
        <taxon>Insecta</taxon>
        <taxon>Pterygota</taxon>
        <taxon>Neoptera</taxon>
        <taxon>Polyneoptera</taxon>
        <taxon>Phasmatodea</taxon>
        <taxon>Timematodea</taxon>
        <taxon>Timematoidea</taxon>
        <taxon>Timematidae</taxon>
        <taxon>Timema</taxon>
    </lineage>
</organism>
<evidence type="ECO:0000256" key="4">
    <source>
        <dbReference type="ARBA" id="ARBA00023319"/>
    </source>
</evidence>
<dbReference type="SMART" id="SM00408">
    <property type="entry name" value="IGc2"/>
    <property type="match status" value="3"/>
</dbReference>
<evidence type="ECO:0000259" key="5">
    <source>
        <dbReference type="PROSITE" id="PS50835"/>
    </source>
</evidence>
<dbReference type="SMART" id="SM00060">
    <property type="entry name" value="FN3"/>
    <property type="match status" value="1"/>
</dbReference>
<dbReference type="PANTHER" id="PTHR47633:SF4">
    <property type="entry name" value="MYOPALLADIN ISOFORM X1"/>
    <property type="match status" value="1"/>
</dbReference>
<feature type="domain" description="Ig-like" evidence="5">
    <location>
        <begin position="168"/>
        <end position="256"/>
    </location>
</feature>
<evidence type="ECO:0000256" key="2">
    <source>
        <dbReference type="ARBA" id="ARBA00022490"/>
    </source>
</evidence>
<sequence>MRTHNGKEIVPDGKHIKVIEQPDGTTCLIIDKVKPEDAGDYEVTATNDKGAISSKGHLDVTGKGRDAPEEKPNFIHDLRDVTVNEGTPLLLGAPFLGNPIPDVTWTKDGEIITPSDRVLLTCDGKKVGLEIKPARLSDGGVYTCKLKNPLGEAESSAKASIRKVYQAPSFTQKFTDLQQLPTHDAKFLARVTGVPQPDITWYFNDKPIKESGTHHLKRDGDVCCLYVKDCKPSDAGRYKCKATNLDGEASCEANLEVVDKIENTQKVEPPEFLKRIGDCEVYKSMTAKFTACASGYPEPEFEWYRGDEKLYPSDRIRMEKEGSGLLRLSIANVDPSDVGRYRLRIFNPHGEASCEADLNYDCESLSTFKANGSAAGTNYFFKANLPTPARLRALDSRPKRPIGDQYTEYDKFRKSGAPLPLADKPIISRMTDRRLTLSWKPSIPIGSRVPVTYRVEMSEQPDGEWFTARTGYKPISVPPYQATLGEKSLARIPQVQHRCPMCFLDYFPSSYCSPNYDLTFCKAWQQLAKAMITRALVLSMTKVEGPKLRIRSCACDISNLEPFRDYKFRIRVENKYGISDPSPFAITLR</sequence>
<dbReference type="PANTHER" id="PTHR47633">
    <property type="entry name" value="IMMUNOGLOBULIN"/>
    <property type="match status" value="1"/>
</dbReference>
<dbReference type="InterPro" id="IPR013783">
    <property type="entry name" value="Ig-like_fold"/>
</dbReference>
<dbReference type="CDD" id="cd00063">
    <property type="entry name" value="FN3"/>
    <property type="match status" value="1"/>
</dbReference>
<accession>A0A7R9J4B2</accession>
<dbReference type="FunFam" id="2.60.40.10:FF:000107">
    <property type="entry name" value="Myosin, light chain kinase a"/>
    <property type="match status" value="1"/>
</dbReference>
<dbReference type="Gene3D" id="2.60.40.10">
    <property type="entry name" value="Immunoglobulins"/>
    <property type="match status" value="5"/>
</dbReference>
<dbReference type="InterPro" id="IPR003961">
    <property type="entry name" value="FN3_dom"/>
</dbReference>
<feature type="domain" description="Ig-like" evidence="5">
    <location>
        <begin position="72"/>
        <end position="162"/>
    </location>
</feature>
<dbReference type="PROSITE" id="PS50835">
    <property type="entry name" value="IG_LIKE"/>
    <property type="match status" value="3"/>
</dbReference>
<protein>
    <submittedName>
        <fullName evidence="6">(California timema) hypothetical protein</fullName>
    </submittedName>
</protein>
<evidence type="ECO:0000313" key="6">
    <source>
        <dbReference type="EMBL" id="CAD7572364.1"/>
    </source>
</evidence>
<dbReference type="InterPro" id="IPR003599">
    <property type="entry name" value="Ig_sub"/>
</dbReference>
<dbReference type="GO" id="GO:0031430">
    <property type="term" value="C:M band"/>
    <property type="evidence" value="ECO:0007669"/>
    <property type="project" value="UniProtKB-ARBA"/>
</dbReference>
<dbReference type="Pfam" id="PF07679">
    <property type="entry name" value="I-set"/>
    <property type="match status" value="4"/>
</dbReference>
<keyword evidence="4" id="KW-0393">Immunoglobulin domain</keyword>
<evidence type="ECO:0000256" key="3">
    <source>
        <dbReference type="ARBA" id="ARBA00022737"/>
    </source>
</evidence>
<keyword evidence="2" id="KW-0963">Cytoplasm</keyword>
<name>A0A7R9J4B2_TIMCA</name>
<dbReference type="FunFam" id="2.60.40.10:FF:000425">
    <property type="entry name" value="Myosin light chain kinase"/>
    <property type="match status" value="1"/>
</dbReference>
<dbReference type="InterPro" id="IPR036179">
    <property type="entry name" value="Ig-like_dom_sf"/>
</dbReference>
<dbReference type="GO" id="GO:0045214">
    <property type="term" value="P:sarcomere organization"/>
    <property type="evidence" value="ECO:0007669"/>
    <property type="project" value="UniProtKB-ARBA"/>
</dbReference>
<reference evidence="6" key="1">
    <citation type="submission" date="2020-11" db="EMBL/GenBank/DDBJ databases">
        <authorList>
            <person name="Tran Van P."/>
        </authorList>
    </citation>
    <scope>NUCLEOTIDE SEQUENCE</scope>
</reference>
<comment type="subcellular location">
    <subcellularLocation>
        <location evidence="1">Cytoplasm</location>
        <location evidence="1">Myofibril</location>
    </subcellularLocation>
</comment>
<dbReference type="GO" id="GO:0045989">
    <property type="term" value="P:positive regulation of striated muscle contraction"/>
    <property type="evidence" value="ECO:0007669"/>
    <property type="project" value="UniProtKB-ARBA"/>
</dbReference>
<dbReference type="EMBL" id="OE180985">
    <property type="protein sequence ID" value="CAD7572364.1"/>
    <property type="molecule type" value="Genomic_DNA"/>
</dbReference>
<dbReference type="InterPro" id="IPR003598">
    <property type="entry name" value="Ig_sub2"/>
</dbReference>
<dbReference type="SUPFAM" id="SSF49265">
    <property type="entry name" value="Fibronectin type III"/>
    <property type="match status" value="1"/>
</dbReference>